<dbReference type="InterPro" id="IPR012480">
    <property type="entry name" value="Hepar_II_III_C"/>
</dbReference>
<dbReference type="OrthoDB" id="4592556at2"/>
<keyword evidence="4" id="KW-1185">Reference proteome</keyword>
<evidence type="ECO:0000313" key="3">
    <source>
        <dbReference type="EMBL" id="AZA13242.1"/>
    </source>
</evidence>
<dbReference type="KEGG" id="ccho:CCHOA_04165"/>
<gene>
    <name evidence="3" type="ORF">CCHOA_04165</name>
</gene>
<name>A0A3G6J5Y8_9CORY</name>
<dbReference type="Gene3D" id="2.70.98.70">
    <property type="match status" value="1"/>
</dbReference>
<organism evidence="3 4">
    <name type="scientific">Corynebacterium choanae</name>
    <dbReference type="NCBI Taxonomy" id="1862358"/>
    <lineage>
        <taxon>Bacteria</taxon>
        <taxon>Bacillati</taxon>
        <taxon>Actinomycetota</taxon>
        <taxon>Actinomycetes</taxon>
        <taxon>Mycobacteriales</taxon>
        <taxon>Corynebacteriaceae</taxon>
        <taxon>Corynebacterium</taxon>
    </lineage>
</organism>
<dbReference type="GO" id="GO:0016829">
    <property type="term" value="F:lyase activity"/>
    <property type="evidence" value="ECO:0007669"/>
    <property type="project" value="InterPro"/>
</dbReference>
<reference evidence="3 4" key="1">
    <citation type="submission" date="2018-11" db="EMBL/GenBank/DDBJ databases">
        <authorList>
            <person name="Kleinhagauer T."/>
            <person name="Glaeser S.P."/>
            <person name="Spergser J."/>
            <person name="Ruckert C."/>
            <person name="Kaempfer P."/>
            <person name="Busse H.-J."/>
        </authorList>
    </citation>
    <scope>NUCLEOTIDE SEQUENCE [LARGE SCALE GENOMIC DNA]</scope>
    <source>
        <strain evidence="3 4">200CH</strain>
    </source>
</reference>
<dbReference type="Proteomes" id="UP000269019">
    <property type="component" value="Chromosome"/>
</dbReference>
<dbReference type="RefSeq" id="WP_123927081.1">
    <property type="nucleotide sequence ID" value="NZ_CP033896.1"/>
</dbReference>
<evidence type="ECO:0000256" key="1">
    <source>
        <dbReference type="ARBA" id="ARBA00004196"/>
    </source>
</evidence>
<comment type="subcellular location">
    <subcellularLocation>
        <location evidence="1">Cell envelope</location>
    </subcellularLocation>
</comment>
<evidence type="ECO:0000259" key="2">
    <source>
        <dbReference type="Pfam" id="PF07940"/>
    </source>
</evidence>
<dbReference type="AlphaFoldDB" id="A0A3G6J5Y8"/>
<dbReference type="EMBL" id="CP033896">
    <property type="protein sequence ID" value="AZA13242.1"/>
    <property type="molecule type" value="Genomic_DNA"/>
</dbReference>
<dbReference type="Gene3D" id="1.50.10.100">
    <property type="entry name" value="Chondroitin AC/alginate lyase"/>
    <property type="match status" value="1"/>
</dbReference>
<dbReference type="GO" id="GO:0030313">
    <property type="term" value="C:cell envelope"/>
    <property type="evidence" value="ECO:0007669"/>
    <property type="project" value="UniProtKB-SubCell"/>
</dbReference>
<dbReference type="SUPFAM" id="SSF48230">
    <property type="entry name" value="Chondroitin AC/alginate lyase"/>
    <property type="match status" value="1"/>
</dbReference>
<protein>
    <recommendedName>
        <fullName evidence="2">Heparinase II/III-like C-terminal domain-containing protein</fullName>
    </recommendedName>
</protein>
<accession>A0A3G6J5Y8</accession>
<proteinExistence type="predicted"/>
<feature type="domain" description="Heparinase II/III-like C-terminal" evidence="2">
    <location>
        <begin position="316"/>
        <end position="480"/>
    </location>
</feature>
<evidence type="ECO:0000313" key="4">
    <source>
        <dbReference type="Proteomes" id="UP000269019"/>
    </source>
</evidence>
<sequence>MTISLTSDSKRCENFHYTTKSVGHANVASMTASSYWQDHFAFTESYIDDLRKGKIGIRGDNFAFWKGEDSWQPNNANPTDFFRLHSFGFLNPLQGKFLKEGDPSIKELASSVINSWCSSFATEADEPAWGAHQTALRAINLCNAIGLGLVDLEPHVALLQQHLMWLGANEHYDGAWNHGLDQSIALLDLGNLLQSDDAITLGSRRICDAIKEYADEQGVISEQATHYAGYMYRRLKTAEDKIQSLTGSVPKDFDRIHLIPDFTAWATNSIGFPVAFGDTMPGSWKPEARPTIDVPASPLVSGIKVYRDGWLFIRDGYEHTDASHRSHLATRYGTFRRIHGHRDHLSVVWTDGTDQVLCDPGFSGYNDKVVRSYEQLEHGHNGPIATGLGHFKWEHGAKLNYASTSFVGASAVPLYSFGIAHRAYEHGARERQVVFVPEAKTLVIADWLHPDDSKAEVSLASTWLFTQGTSLDSLTGSTDVVRINVNNRVLRMIQVTPTSKIEAFYGSHEPRLGWIATANGTSVPSLAVRKTTTGKKPVSVTVFSLDNALQANAATSRDTITVQLRHENQDLLHIAFRPKAPAHIIEVDPLRSECFNHN</sequence>
<dbReference type="Pfam" id="PF07940">
    <property type="entry name" value="Hepar_II_III_C"/>
    <property type="match status" value="1"/>
</dbReference>
<dbReference type="InterPro" id="IPR008929">
    <property type="entry name" value="Chondroitin_lyas"/>
</dbReference>